<comment type="caution">
    <text evidence="2">The sequence shown here is derived from an EMBL/GenBank/DDBJ whole genome shotgun (WGS) entry which is preliminary data.</text>
</comment>
<gene>
    <name evidence="2" type="ORF">MAM_07306</name>
</gene>
<keyword evidence="1" id="KW-0472">Membrane</keyword>
<dbReference type="OrthoDB" id="2101715at2759"/>
<evidence type="ECO:0000256" key="1">
    <source>
        <dbReference type="SAM" id="Phobius"/>
    </source>
</evidence>
<feature type="transmembrane region" description="Helical" evidence="1">
    <location>
        <begin position="184"/>
        <end position="205"/>
    </location>
</feature>
<sequence length="291" mass="32907">MALFPRFQLFEIEDMPWCPSWLREYSHRSLHQMWNTVGPGKKSSTAAQACDIILSKLPVKPSAYTFVDACAGAGGPTPMLEKNLNALVPTSGGRPVKFLLADLYPDWAAWKKIASASENISYTDRPIDATTATRYVDDETLECRLFNLCFHHFDDGQAAKILRSSIKGSDAFVILEMTQRSLPALLNTSIVILSPIITTLLWFWWSPMHVIFTYIIPIVPLFFAWDGYVSCIRTRSGKEIRAMVAEQEQQGLDVSDWTFHFGQTKVLPPFGNLYWFMGVKKRSEAHSQSQS</sequence>
<evidence type="ECO:0008006" key="4">
    <source>
        <dbReference type="Google" id="ProtNLM"/>
    </source>
</evidence>
<dbReference type="STRING" id="1081103.A0A0B2WN19"/>
<dbReference type="HOGENOM" id="CLU_058251_0_0_1"/>
<evidence type="ECO:0000313" key="2">
    <source>
        <dbReference type="EMBL" id="KHN94887.1"/>
    </source>
</evidence>
<evidence type="ECO:0000313" key="3">
    <source>
        <dbReference type="Proteomes" id="UP000030816"/>
    </source>
</evidence>
<dbReference type="Proteomes" id="UP000030816">
    <property type="component" value="Unassembled WGS sequence"/>
</dbReference>
<keyword evidence="3" id="KW-1185">Reference proteome</keyword>
<organism evidence="2 3">
    <name type="scientific">Metarhizium album (strain ARSEF 1941)</name>
    <dbReference type="NCBI Taxonomy" id="1081103"/>
    <lineage>
        <taxon>Eukaryota</taxon>
        <taxon>Fungi</taxon>
        <taxon>Dikarya</taxon>
        <taxon>Ascomycota</taxon>
        <taxon>Pezizomycotina</taxon>
        <taxon>Sordariomycetes</taxon>
        <taxon>Hypocreomycetidae</taxon>
        <taxon>Hypocreales</taxon>
        <taxon>Clavicipitaceae</taxon>
        <taxon>Metarhizium</taxon>
    </lineage>
</organism>
<keyword evidence="1" id="KW-0812">Transmembrane</keyword>
<dbReference type="EMBL" id="AZHE01000029">
    <property type="protein sequence ID" value="KHN94887.1"/>
    <property type="molecule type" value="Genomic_DNA"/>
</dbReference>
<proteinExistence type="predicted"/>
<dbReference type="RefSeq" id="XP_040675953.1">
    <property type="nucleotide sequence ID" value="XM_040826104.1"/>
</dbReference>
<protein>
    <recommendedName>
        <fullName evidence="4">Methyltransferase type 11</fullName>
    </recommendedName>
</protein>
<keyword evidence="1" id="KW-1133">Transmembrane helix</keyword>
<reference evidence="2 3" key="1">
    <citation type="journal article" date="2014" name="Proc. Natl. Acad. Sci. U.S.A.">
        <title>Trajectory and genomic determinants of fungal-pathogen speciation and host adaptation.</title>
        <authorList>
            <person name="Hu X."/>
            <person name="Xiao G."/>
            <person name="Zheng P."/>
            <person name="Shang Y."/>
            <person name="Su Y."/>
            <person name="Zhang X."/>
            <person name="Liu X."/>
            <person name="Zhan S."/>
            <person name="St Leger R.J."/>
            <person name="Wang C."/>
        </authorList>
    </citation>
    <scope>NUCLEOTIDE SEQUENCE [LARGE SCALE GENOMIC DNA]</scope>
    <source>
        <strain evidence="2 3">ARSEF 1941</strain>
    </source>
</reference>
<feature type="transmembrane region" description="Helical" evidence="1">
    <location>
        <begin position="211"/>
        <end position="231"/>
    </location>
</feature>
<dbReference type="GeneID" id="63741761"/>
<accession>A0A0B2WN19</accession>
<dbReference type="AlphaFoldDB" id="A0A0B2WN19"/>
<name>A0A0B2WN19_METAS</name>